<reference evidence="2" key="1">
    <citation type="journal article" date="2019" name="Int. J. Syst. Evol. Microbiol.">
        <title>The Global Catalogue of Microorganisms (GCM) 10K type strain sequencing project: providing services to taxonomists for standard genome sequencing and annotation.</title>
        <authorList>
            <consortium name="The Broad Institute Genomics Platform"/>
            <consortium name="The Broad Institute Genome Sequencing Center for Infectious Disease"/>
            <person name="Wu L."/>
            <person name="Ma J."/>
        </authorList>
    </citation>
    <scope>NUCLEOTIDE SEQUENCE [LARGE SCALE GENOMIC DNA]</scope>
    <source>
        <strain evidence="2">CGMCC 1.12942</strain>
    </source>
</reference>
<organism evidence="1 2">
    <name type="scientific">Laceyella putida</name>
    <dbReference type="NCBI Taxonomy" id="110101"/>
    <lineage>
        <taxon>Bacteria</taxon>
        <taxon>Bacillati</taxon>
        <taxon>Bacillota</taxon>
        <taxon>Bacilli</taxon>
        <taxon>Bacillales</taxon>
        <taxon>Thermoactinomycetaceae</taxon>
        <taxon>Laceyella</taxon>
    </lineage>
</organism>
<keyword evidence="2" id="KW-1185">Reference proteome</keyword>
<name>A0ABW2RNC6_9BACL</name>
<sequence>MSHIHFLPIRHHSPSCAYHVQRAINQIRPSHILIEGPSDANPLIPHLLEEDLQLPVAIYSYKTSPQPERLYYPICDYSPEFVAIFTGSLLGAHCSFIDIPSAWMMETRKLGERVETGEWWARGTTLYMERLAQTDQKDEGGKRGIAFVGAPLGGKGGSGVGPARIQYGQRTKYRYFR</sequence>
<evidence type="ECO:0000313" key="1">
    <source>
        <dbReference type="EMBL" id="MFC7442542.1"/>
    </source>
</evidence>
<gene>
    <name evidence="1" type="ORF">ACFQNG_15765</name>
</gene>
<dbReference type="RefSeq" id="WP_379866477.1">
    <property type="nucleotide sequence ID" value="NZ_JBHTBW010000052.1"/>
</dbReference>
<proteinExistence type="predicted"/>
<comment type="caution">
    <text evidence="1">The sequence shown here is derived from an EMBL/GenBank/DDBJ whole genome shotgun (WGS) entry which is preliminary data.</text>
</comment>
<protein>
    <submittedName>
        <fullName evidence="1">DUF5682 family protein</fullName>
    </submittedName>
</protein>
<dbReference type="Proteomes" id="UP001596500">
    <property type="component" value="Unassembled WGS sequence"/>
</dbReference>
<dbReference type="EMBL" id="JBHTBW010000052">
    <property type="protein sequence ID" value="MFC7442542.1"/>
    <property type="molecule type" value="Genomic_DNA"/>
</dbReference>
<dbReference type="InterPro" id="IPR043737">
    <property type="entry name" value="DUF5682"/>
</dbReference>
<dbReference type="Pfam" id="PF18934">
    <property type="entry name" value="DUF5682"/>
    <property type="match status" value="1"/>
</dbReference>
<accession>A0ABW2RNC6</accession>
<evidence type="ECO:0000313" key="2">
    <source>
        <dbReference type="Proteomes" id="UP001596500"/>
    </source>
</evidence>